<proteinExistence type="predicted"/>
<dbReference type="Proteomes" id="UP000679247">
    <property type="component" value="Chromosome"/>
</dbReference>
<evidence type="ECO:0000313" key="1">
    <source>
        <dbReference type="EMBL" id="QVY62875.1"/>
    </source>
</evidence>
<keyword evidence="2" id="KW-1185">Reference proteome</keyword>
<dbReference type="SUPFAM" id="SSF53474">
    <property type="entry name" value="alpha/beta-Hydrolases"/>
    <property type="match status" value="1"/>
</dbReference>
<name>A0ABX8FFW0_9BACI</name>
<organism evidence="1 2">
    <name type="scientific">Cytobacillus gottheilii</name>
    <dbReference type="NCBI Taxonomy" id="859144"/>
    <lineage>
        <taxon>Bacteria</taxon>
        <taxon>Bacillati</taxon>
        <taxon>Bacillota</taxon>
        <taxon>Bacilli</taxon>
        <taxon>Bacillales</taxon>
        <taxon>Bacillaceae</taxon>
        <taxon>Cytobacillus</taxon>
    </lineage>
</organism>
<keyword evidence="1" id="KW-0378">Hydrolase</keyword>
<reference evidence="1 2" key="1">
    <citation type="submission" date="2021-03" db="EMBL/GenBank/DDBJ databases">
        <title>The first data on the complete genome of the tetrodotoxin-producing bacterium.</title>
        <authorList>
            <person name="Melnikova D.I."/>
            <person name="Nijland R."/>
            <person name="Magarlamov T.Y."/>
        </authorList>
    </citation>
    <scope>NUCLEOTIDE SEQUENCE [LARGE SCALE GENOMIC DNA]</scope>
    <source>
        <strain evidence="1 2">1839</strain>
    </source>
</reference>
<evidence type="ECO:0000313" key="2">
    <source>
        <dbReference type="Proteomes" id="UP000679247"/>
    </source>
</evidence>
<dbReference type="InterPro" id="IPR029058">
    <property type="entry name" value="AB_hydrolase_fold"/>
</dbReference>
<sequence>MKHRNFKMDTEWSMIHYPDKPSGFGILIIGDERHFVDENSSFWTQNEGKAALIHKLEEAGYTIFYSNLFGRNWGSNEAVQMAKSLYGYVTRTEILNDKIHIIAEGMGALAALKLMDVMGDKIRSAVFINPILSVKNHLNQEKEHKFFYKKLLKELAASYKTESSKVIELVNTYDEQYLIENLKSPVKIIHVLSGGKAYKQSNMLKQLSVKWKDEEAPISVYYIVPEKMQLMGTQMIGFFKKYEKVL</sequence>
<dbReference type="RefSeq" id="WP_214478265.1">
    <property type="nucleotide sequence ID" value="NZ_CP071709.1"/>
</dbReference>
<accession>A0ABX8FFW0</accession>
<protein>
    <submittedName>
        <fullName evidence="1">Hydrolase</fullName>
    </submittedName>
</protein>
<dbReference type="EMBL" id="CP071709">
    <property type="protein sequence ID" value="QVY62875.1"/>
    <property type="molecule type" value="Genomic_DNA"/>
</dbReference>
<dbReference type="Gene3D" id="3.40.50.1820">
    <property type="entry name" value="alpha/beta hydrolase"/>
    <property type="match status" value="1"/>
</dbReference>
<dbReference type="GO" id="GO:0016787">
    <property type="term" value="F:hydrolase activity"/>
    <property type="evidence" value="ECO:0007669"/>
    <property type="project" value="UniProtKB-KW"/>
</dbReference>
<gene>
    <name evidence="1" type="ORF">J1899_07465</name>
</gene>